<keyword evidence="2" id="KW-0808">Transferase</keyword>
<dbReference type="InterPro" id="IPR029057">
    <property type="entry name" value="PRTase-like"/>
</dbReference>
<evidence type="ECO:0000259" key="1">
    <source>
        <dbReference type="Pfam" id="PF00156"/>
    </source>
</evidence>
<gene>
    <name evidence="2" type="ORF">ACFQBM_11635</name>
</gene>
<evidence type="ECO:0000313" key="3">
    <source>
        <dbReference type="Proteomes" id="UP001596425"/>
    </source>
</evidence>
<comment type="caution">
    <text evidence="2">The sequence shown here is derived from an EMBL/GenBank/DDBJ whole genome shotgun (WGS) entry which is preliminary data.</text>
</comment>
<organism evidence="2 3">
    <name type="scientific">Microbulbifer taiwanensis</name>
    <dbReference type="NCBI Taxonomy" id="986746"/>
    <lineage>
        <taxon>Bacteria</taxon>
        <taxon>Pseudomonadati</taxon>
        <taxon>Pseudomonadota</taxon>
        <taxon>Gammaproteobacteria</taxon>
        <taxon>Cellvibrionales</taxon>
        <taxon>Microbulbiferaceae</taxon>
        <taxon>Microbulbifer</taxon>
    </lineage>
</organism>
<keyword evidence="3" id="KW-1185">Reference proteome</keyword>
<accession>A0ABW1YMI0</accession>
<reference evidence="3" key="1">
    <citation type="journal article" date="2019" name="Int. J. Syst. Evol. Microbiol.">
        <title>The Global Catalogue of Microorganisms (GCM) 10K type strain sequencing project: providing services to taxonomists for standard genome sequencing and annotation.</title>
        <authorList>
            <consortium name="The Broad Institute Genomics Platform"/>
            <consortium name="The Broad Institute Genome Sequencing Center for Infectious Disease"/>
            <person name="Wu L."/>
            <person name="Ma J."/>
        </authorList>
    </citation>
    <scope>NUCLEOTIDE SEQUENCE [LARGE SCALE GENOMIC DNA]</scope>
    <source>
        <strain evidence="3">CGMCC 1.13718</strain>
    </source>
</reference>
<dbReference type="GO" id="GO:0016757">
    <property type="term" value="F:glycosyltransferase activity"/>
    <property type="evidence" value="ECO:0007669"/>
    <property type="project" value="UniProtKB-KW"/>
</dbReference>
<feature type="domain" description="Phosphoribosyltransferase" evidence="1">
    <location>
        <begin position="12"/>
        <end position="179"/>
    </location>
</feature>
<evidence type="ECO:0000313" key="2">
    <source>
        <dbReference type="EMBL" id="MFC6633942.1"/>
    </source>
</evidence>
<sequence length="229" mass="24476">MTPFEDRVEAGRLLAEALRSSLPDIAGRKNTIVLALPRGGVPLGLEVARVLKAPLDLMLVRKLGVPGHEELAMGAIASGVRVLNDDVVSGCGIDDESLAAVARAEQAELERRAKRYRGDRPWPDLKGRTVILVDDGIATGATMEVAARAVRQQQPASLVLAVPVAPPSSLARFTTLVDRIECLMTPESFWAIGAWYRDFSQLTDEQVIAMMGEAGDLAGEADKAPGAKK</sequence>
<dbReference type="Gene3D" id="3.40.50.2020">
    <property type="match status" value="1"/>
</dbReference>
<dbReference type="Gene3D" id="3.30.1310.20">
    <property type="entry name" value="PRTase-like"/>
    <property type="match status" value="1"/>
</dbReference>
<name>A0ABW1YMI0_9GAMM</name>
<keyword evidence="2" id="KW-0328">Glycosyltransferase</keyword>
<dbReference type="RefSeq" id="WP_226864703.1">
    <property type="nucleotide sequence ID" value="NZ_JACZFR010000012.1"/>
</dbReference>
<dbReference type="SUPFAM" id="SSF53271">
    <property type="entry name" value="PRTase-like"/>
    <property type="match status" value="1"/>
</dbReference>
<dbReference type="InterPro" id="IPR000836">
    <property type="entry name" value="PRTase_dom"/>
</dbReference>
<protein>
    <submittedName>
        <fullName evidence="2">Phosphoribosyltransferase</fullName>
    </submittedName>
</protein>
<dbReference type="EMBL" id="JBHSVR010000001">
    <property type="protein sequence ID" value="MFC6633942.1"/>
    <property type="molecule type" value="Genomic_DNA"/>
</dbReference>
<dbReference type="Pfam" id="PF00156">
    <property type="entry name" value="Pribosyltran"/>
    <property type="match status" value="1"/>
</dbReference>
<proteinExistence type="predicted"/>
<dbReference type="Proteomes" id="UP001596425">
    <property type="component" value="Unassembled WGS sequence"/>
</dbReference>
<dbReference type="CDD" id="cd06223">
    <property type="entry name" value="PRTases_typeI"/>
    <property type="match status" value="1"/>
</dbReference>